<feature type="transmembrane region" description="Helical" evidence="1">
    <location>
        <begin position="104"/>
        <end position="125"/>
    </location>
</feature>
<dbReference type="Pfam" id="PF09586">
    <property type="entry name" value="YfhO"/>
    <property type="match status" value="1"/>
</dbReference>
<feature type="transmembrane region" description="Helical" evidence="1">
    <location>
        <begin position="829"/>
        <end position="847"/>
    </location>
</feature>
<evidence type="ECO:0000313" key="2">
    <source>
        <dbReference type="EMBL" id="BED92694.1"/>
    </source>
</evidence>
<feature type="transmembrane region" description="Helical" evidence="1">
    <location>
        <begin position="320"/>
        <end position="343"/>
    </location>
</feature>
<feature type="transmembrane region" description="Helical" evidence="1">
    <location>
        <begin position="12"/>
        <end position="33"/>
    </location>
</feature>
<feature type="transmembrane region" description="Helical" evidence="1">
    <location>
        <begin position="289"/>
        <end position="308"/>
    </location>
</feature>
<proteinExistence type="predicted"/>
<feature type="transmembrane region" description="Helical" evidence="1">
    <location>
        <begin position="349"/>
        <end position="366"/>
    </location>
</feature>
<keyword evidence="1" id="KW-0812">Transmembrane</keyword>
<evidence type="ECO:0000256" key="1">
    <source>
        <dbReference type="SAM" id="Phobius"/>
    </source>
</evidence>
<organism evidence="2">
    <name type="scientific">Candidatus Paraimprobicoccus trichonymphae</name>
    <dbReference type="NCBI Taxonomy" id="3033793"/>
    <lineage>
        <taxon>Bacteria</taxon>
        <taxon>Bacillati</taxon>
        <taxon>Bacillota</taxon>
        <taxon>Clostridia</taxon>
        <taxon>Candidatus Paraimprobicoccus</taxon>
    </lineage>
</organism>
<dbReference type="Proteomes" id="UP001335720">
    <property type="component" value="Chromosome"/>
</dbReference>
<feature type="transmembrane region" description="Helical" evidence="1">
    <location>
        <begin position="378"/>
        <end position="395"/>
    </location>
</feature>
<feature type="transmembrane region" description="Helical" evidence="1">
    <location>
        <begin position="407"/>
        <end position="424"/>
    </location>
</feature>
<keyword evidence="1" id="KW-0472">Membrane</keyword>
<dbReference type="AlphaFoldDB" id="A0AA48I5Y4"/>
<feature type="transmembrane region" description="Helical" evidence="1">
    <location>
        <begin position="156"/>
        <end position="175"/>
    </location>
</feature>
<keyword evidence="1" id="KW-1133">Transmembrane helix</keyword>
<feature type="transmembrane region" description="Helical" evidence="1">
    <location>
        <begin position="223"/>
        <end position="247"/>
    </location>
</feature>
<sequence>MINKPKNRKIIYIISFFMPFFIMLISCILSKVFPFGNKTLLIIDANGQYIDYLAYFKTIFTDNNNFFYTFSKNLGGDMVGLSAYYLLSPLNFIVLFFSNEYLPVSFFIIILLKIGLCGLTFNYFLNKVHNLNLKSLIFSTSYALMGYNAMYFWDIMWIDCVVLLPLIVLGIHKIFSDKNPFLYIFTLFFALITNYYIGFMICIFSVIYFLYKLFLNSGFDIKAIYSYTFSSLASGGLAAFILIPTILSLDGGKSEFSSEQLKFRKNFSFLDIFTKFFSNSISDNQIIEGLPNIFCGVFILFLIILYFFNSKIELKEKFVSFGVISFLFVNFHVNTLNLIWHGFNFPIWYPYRYSFVFCFFIIYLAYKNFINFEGITKKNIISSFFIFLGFIILIFRRDYEFISTKSIYLDLFFMIAIFAIFYLYKISKKNLYILLAALLQLSNLFINMIYHILTLQNFNYEQENTMDYHLESIRKIKPVINKMKEQDKNFYRLEKTFRRDVNDSMQFNYNGISHFSSSEKVFVKLFLKKLGLVNFANLWGCYNHECPVSTDSLLGVKYIISDLEDFDKNYKELFNQDDIKIYQNNYALNLGFCASDKVLTENFNNLDIFEFQNNIWKSMTNYKFDKIFTAAQLLETNLENLEVIELLSSDKYKKINDNQKASITFKIKITEPDSNLYFYSDKIKNQKVNIYVNNKNLDEYYTSYKQGTVLIGKYKKNEIVNVKININKSFIQVKNFLFYFENLENLGNHYAELSKNPVNLEKMSSSHLKGNVNLEEDNKCLLFTIPFEEDWKVFVDNKKVDSFIVFNSLLAVKLQKGKHNVEIKYIPNGLYLGIIISSTCLITLIFIKYRKKD</sequence>
<feature type="transmembrane region" description="Helical" evidence="1">
    <location>
        <begin position="431"/>
        <end position="453"/>
    </location>
</feature>
<reference evidence="2" key="1">
    <citation type="journal article" date="2023" name="ISME J.">
        <title>Emergence of putative energy parasites within Clostridia revealed by genome analysis of a novel endosymbiotic clade.</title>
        <authorList>
            <person name="Takahashi K."/>
            <person name="Kuwahara H."/>
            <person name="Horikawa Y."/>
            <person name="Izawa K."/>
            <person name="Kato D."/>
            <person name="Inagaki T."/>
            <person name="Yuki M."/>
            <person name="Ohkuma M."/>
            <person name="Hongoh Y."/>
        </authorList>
    </citation>
    <scope>NUCLEOTIDE SEQUENCE</scope>
    <source>
        <strain evidence="2">RsTa-C01</strain>
    </source>
</reference>
<name>A0AA48I5Y4_9FIRM</name>
<dbReference type="EMBL" id="AP027925">
    <property type="protein sequence ID" value="BED92694.1"/>
    <property type="molecule type" value="Genomic_DNA"/>
</dbReference>
<dbReference type="PANTHER" id="PTHR38454">
    <property type="entry name" value="INTEGRAL MEMBRANE PROTEIN-RELATED"/>
    <property type="match status" value="1"/>
</dbReference>
<dbReference type="KEGG" id="ptrh:RsTaC01_0534"/>
<dbReference type="PROSITE" id="PS51257">
    <property type="entry name" value="PROKAR_LIPOPROTEIN"/>
    <property type="match status" value="1"/>
</dbReference>
<accession>A0AA48I5Y4</accession>
<dbReference type="InterPro" id="IPR018580">
    <property type="entry name" value="Uncharacterised_YfhO"/>
</dbReference>
<feature type="transmembrane region" description="Helical" evidence="1">
    <location>
        <begin position="181"/>
        <end position="211"/>
    </location>
</feature>
<dbReference type="PANTHER" id="PTHR38454:SF1">
    <property type="entry name" value="INTEGRAL MEMBRANE PROTEIN"/>
    <property type="match status" value="1"/>
</dbReference>
<gene>
    <name evidence="2" type="ORF">RsTaC01_0534</name>
</gene>
<protein>
    <submittedName>
        <fullName evidence="2">YfhO family protein</fullName>
    </submittedName>
</protein>